<protein>
    <submittedName>
        <fullName evidence="2">PEP-CTERM putative exosortase interaction domain-containing protein</fullName>
    </submittedName>
</protein>
<accession>I5B6F2</accession>
<organism evidence="2 3">
    <name type="scientific">Desulfobacter postgatei 2ac9</name>
    <dbReference type="NCBI Taxonomy" id="879212"/>
    <lineage>
        <taxon>Bacteria</taxon>
        <taxon>Pseudomonadati</taxon>
        <taxon>Thermodesulfobacteriota</taxon>
        <taxon>Desulfobacteria</taxon>
        <taxon>Desulfobacterales</taxon>
        <taxon>Desulfobacteraceae</taxon>
        <taxon>Desulfobacter</taxon>
    </lineage>
</organism>
<evidence type="ECO:0000313" key="3">
    <source>
        <dbReference type="Proteomes" id="UP000005778"/>
    </source>
</evidence>
<proteinExistence type="predicted"/>
<evidence type="ECO:0000259" key="1">
    <source>
        <dbReference type="Pfam" id="PF07589"/>
    </source>
</evidence>
<dbReference type="RefSeq" id="WP_004074872.1">
    <property type="nucleotide sequence ID" value="NZ_CM001488.1"/>
</dbReference>
<dbReference type="NCBIfam" id="TIGR02595">
    <property type="entry name" value="PEP_CTERM"/>
    <property type="match status" value="1"/>
</dbReference>
<reference evidence="2 3" key="1">
    <citation type="submission" date="2011-09" db="EMBL/GenBank/DDBJ databases">
        <authorList>
            <consortium name="US DOE Joint Genome Institute (JGI-PGF)"/>
            <person name="Lucas S."/>
            <person name="Han J."/>
            <person name="Lapidus A."/>
            <person name="Cheng J.-F."/>
            <person name="Goodwin L."/>
            <person name="Pitluck S."/>
            <person name="Peters L."/>
            <person name="Land M.L."/>
            <person name="Hauser L."/>
            <person name="Orellana R."/>
            <person name="Lovley D."/>
            <person name="Woyke T.J."/>
        </authorList>
    </citation>
    <scope>NUCLEOTIDE SEQUENCE [LARGE SCALE GENOMIC DNA]</scope>
    <source>
        <strain evidence="2 3">2ac9</strain>
    </source>
</reference>
<dbReference type="Pfam" id="PF07589">
    <property type="entry name" value="PEP-CTERM"/>
    <property type="match status" value="1"/>
</dbReference>
<dbReference type="OrthoDB" id="5432804at2"/>
<dbReference type="EMBL" id="CM001488">
    <property type="protein sequence ID" value="EIM65065.1"/>
    <property type="molecule type" value="Genomic_DNA"/>
</dbReference>
<gene>
    <name evidence="2" type="ORF">DespoDRAFT_03287</name>
</gene>
<evidence type="ECO:0000313" key="2">
    <source>
        <dbReference type="EMBL" id="EIM65065.1"/>
    </source>
</evidence>
<name>I5B6F2_9BACT</name>
<dbReference type="HOGENOM" id="CLU_1537624_0_0_7"/>
<dbReference type="Proteomes" id="UP000005778">
    <property type="component" value="Chromosome"/>
</dbReference>
<reference evidence="2 3" key="2">
    <citation type="submission" date="2012-02" db="EMBL/GenBank/DDBJ databases">
        <title>Improved High-Quality Draft sequence of Desulfobacter postgatei 2ac9.</title>
        <authorList>
            <consortium name="US DOE Joint Genome Institute"/>
            <person name="Lucas S."/>
            <person name="Han J."/>
            <person name="Lapidus A."/>
            <person name="Cheng J.-F."/>
            <person name="Goodwin L."/>
            <person name="Pitluck S."/>
            <person name="Peters L."/>
            <person name="Ovchinnikova G."/>
            <person name="Held B."/>
            <person name="Detter J.C."/>
            <person name="Han C."/>
            <person name="Tapia R."/>
            <person name="Land M."/>
            <person name="Hauser L."/>
            <person name="Kyrpides N."/>
            <person name="Ivanova N."/>
            <person name="Pagani I."/>
            <person name="Orellana R."/>
            <person name="Lovley D."/>
            <person name="Woyke T."/>
        </authorList>
    </citation>
    <scope>NUCLEOTIDE SEQUENCE [LARGE SCALE GENOMIC DNA]</scope>
    <source>
        <strain evidence="2 3">2ac9</strain>
    </source>
</reference>
<keyword evidence="3" id="KW-1185">Reference proteome</keyword>
<sequence>MKKLILFLCVCFFVVGVTPAFTMTINVWEVTNKNISTINSWMNAQYGSVHVLEDFEDIHAGWYTQKETGVGIFTAEGNIGTGATSYNKNHKKSSIAPYFSIQNRNATWYGRSNTKTGDNEVLSTLSWSTTSQSDGFGLDDFSTIHNPEPSTMLLFGFGLIGIASITRRWAMSGS</sequence>
<feature type="domain" description="Ice-binding protein C-terminal" evidence="1">
    <location>
        <begin position="147"/>
        <end position="168"/>
    </location>
</feature>
<dbReference type="InterPro" id="IPR013424">
    <property type="entry name" value="Ice-binding_C"/>
</dbReference>
<dbReference type="AlphaFoldDB" id="I5B6F2"/>